<comment type="similarity">
    <text evidence="2 7">Belongs to the ExbD/TolR family.</text>
</comment>
<evidence type="ECO:0000313" key="9">
    <source>
        <dbReference type="EMBL" id="BBM36825.1"/>
    </source>
</evidence>
<evidence type="ECO:0000256" key="3">
    <source>
        <dbReference type="ARBA" id="ARBA00022475"/>
    </source>
</evidence>
<evidence type="ECO:0000256" key="5">
    <source>
        <dbReference type="ARBA" id="ARBA00022989"/>
    </source>
</evidence>
<keyword evidence="5 8" id="KW-1133">Transmembrane helix</keyword>
<dbReference type="GO" id="GO:0015031">
    <property type="term" value="P:protein transport"/>
    <property type="evidence" value="ECO:0007669"/>
    <property type="project" value="UniProtKB-KW"/>
</dbReference>
<dbReference type="Pfam" id="PF02472">
    <property type="entry name" value="ExbD"/>
    <property type="match status" value="1"/>
</dbReference>
<dbReference type="KEGG" id="lgo:JCM16774_1771"/>
<dbReference type="GO" id="GO:0022857">
    <property type="term" value="F:transmembrane transporter activity"/>
    <property type="evidence" value="ECO:0007669"/>
    <property type="project" value="InterPro"/>
</dbReference>
<evidence type="ECO:0000256" key="4">
    <source>
        <dbReference type="ARBA" id="ARBA00022692"/>
    </source>
</evidence>
<gene>
    <name evidence="9" type="ORF">JCM16774_1771</name>
</gene>
<dbReference type="InterPro" id="IPR003400">
    <property type="entry name" value="ExbD"/>
</dbReference>
<evidence type="ECO:0000256" key="6">
    <source>
        <dbReference type="ARBA" id="ARBA00023136"/>
    </source>
</evidence>
<dbReference type="Gene3D" id="3.30.420.270">
    <property type="match status" value="1"/>
</dbReference>
<reference evidence="9 10" key="1">
    <citation type="submission" date="2019-07" db="EMBL/GenBank/DDBJ databases">
        <title>Complete Genome Sequence of Leptotrichia goodfellowii Strain JCM 16774.</title>
        <authorList>
            <person name="Watanabe S."/>
            <person name="Cui L."/>
        </authorList>
    </citation>
    <scope>NUCLEOTIDE SEQUENCE [LARGE SCALE GENOMIC DNA]</scope>
    <source>
        <strain evidence="9 10">JCM16774</strain>
    </source>
</reference>
<proteinExistence type="inferred from homology"/>
<dbReference type="EMBL" id="AP019822">
    <property type="protein sequence ID" value="BBM36825.1"/>
    <property type="molecule type" value="Genomic_DNA"/>
</dbReference>
<evidence type="ECO:0000256" key="7">
    <source>
        <dbReference type="RuleBase" id="RU003879"/>
    </source>
</evidence>
<dbReference type="RefSeq" id="WP_026738018.1">
    <property type="nucleotide sequence ID" value="NZ_AP019822.1"/>
</dbReference>
<evidence type="ECO:0000313" key="10">
    <source>
        <dbReference type="Proteomes" id="UP000321606"/>
    </source>
</evidence>
<dbReference type="PANTHER" id="PTHR30558">
    <property type="entry name" value="EXBD MEMBRANE COMPONENT OF PMF-DRIVEN MACROMOLECULE IMPORT SYSTEM"/>
    <property type="match status" value="1"/>
</dbReference>
<keyword evidence="3" id="KW-1003">Cell membrane</keyword>
<organism evidence="9 10">
    <name type="scientific">Pseudoleptotrichia goodfellowii</name>
    <dbReference type="NCBI Taxonomy" id="157692"/>
    <lineage>
        <taxon>Bacteria</taxon>
        <taxon>Fusobacteriati</taxon>
        <taxon>Fusobacteriota</taxon>
        <taxon>Fusobacteriia</taxon>
        <taxon>Fusobacteriales</taxon>
        <taxon>Leptotrichiaceae</taxon>
        <taxon>Pseudoleptotrichia</taxon>
    </lineage>
</organism>
<feature type="transmembrane region" description="Helical" evidence="8">
    <location>
        <begin position="12"/>
        <end position="32"/>
    </location>
</feature>
<dbReference type="GO" id="GO:0005886">
    <property type="term" value="C:plasma membrane"/>
    <property type="evidence" value="ECO:0007669"/>
    <property type="project" value="UniProtKB-SubCell"/>
</dbReference>
<keyword evidence="4 7" id="KW-0812">Transmembrane</keyword>
<dbReference type="PANTHER" id="PTHR30558:SF3">
    <property type="entry name" value="BIOPOLYMER TRANSPORT PROTEIN EXBD-RELATED"/>
    <property type="match status" value="1"/>
</dbReference>
<keyword evidence="7" id="KW-0653">Protein transport</keyword>
<dbReference type="OrthoDB" id="9793581at2"/>
<sequence length="140" mass="16220">MRFTNRRSKRNAEISMLNLIDVIFMLLIFFMITTTFNNYAQFHLAVPKSDTKMENNKNEQTVEVIIDKDMNYFFKVGGNIKSITPEDLKTELSELSPKLLESVTLTADEHLEYGTIVNVMGRLKDQNVKNVNLNIQKNNK</sequence>
<evidence type="ECO:0000256" key="8">
    <source>
        <dbReference type="SAM" id="Phobius"/>
    </source>
</evidence>
<dbReference type="Proteomes" id="UP000321606">
    <property type="component" value="Chromosome"/>
</dbReference>
<accession>A0A510JF07</accession>
<dbReference type="AlphaFoldDB" id="A0A510JF07"/>
<dbReference type="STRING" id="714315.GCA_000516535_01779"/>
<evidence type="ECO:0000256" key="2">
    <source>
        <dbReference type="ARBA" id="ARBA00005811"/>
    </source>
</evidence>
<protein>
    <submittedName>
        <fullName evidence="9">Transport energizing protein, ExbD/TolR family</fullName>
    </submittedName>
</protein>
<keyword evidence="7" id="KW-0813">Transport</keyword>
<keyword evidence="6 8" id="KW-0472">Membrane</keyword>
<evidence type="ECO:0000256" key="1">
    <source>
        <dbReference type="ARBA" id="ARBA00004162"/>
    </source>
</evidence>
<comment type="subcellular location">
    <subcellularLocation>
        <location evidence="1">Cell membrane</location>
        <topology evidence="1">Single-pass membrane protein</topology>
    </subcellularLocation>
    <subcellularLocation>
        <location evidence="7">Cell membrane</location>
        <topology evidence="7">Single-pass type II membrane protein</topology>
    </subcellularLocation>
</comment>
<name>A0A510JF07_9FUSO</name>